<sequence>MNKSSSISDVAQLAKVGKTSVSRYLNGEHHLLSEKLKERIKNAIEVLDYTPNPLARSLKNKRSKLIGLLLADINNPYSVRIINSVEKYCWENGFVPIVFNTDNSFEKESKALDILNRYQVEGVVINTVNSSKPFGEYRFPVVLIDRKIPGKLFDMVGLDNYHAVNTAVQHLVNEGFDDILFISEPVMGVHTRLERQRAFYNSSRCFHDIQYHAQEIGCLDIDGIEKILLTFCDKRINAKRKAIISANGALTISLIKVINYLNIRIGVDVGFLGVDDVEWSEIIGGGITIIKQPTDLIGSAAMELLHSRIDTPDIPSRDAIFHGDLIIRQSTINLSRFQSK</sequence>
<reference evidence="6" key="1">
    <citation type="submission" date="2018-07" db="EMBL/GenBank/DDBJ databases">
        <authorList>
            <consortium name="PulseNet: The National Subtyping Network for Foodborne Disease Surveillance"/>
            <person name="Tarr C.L."/>
            <person name="Trees E."/>
            <person name="Katz L.S."/>
            <person name="Carleton-Romer H.A."/>
            <person name="Stroika S."/>
            <person name="Kucerova Z."/>
            <person name="Roache K.F."/>
            <person name="Sabol A.L."/>
            <person name="Besser J."/>
            <person name="Gerner-Smidt P."/>
        </authorList>
    </citation>
    <scope>NUCLEOTIDE SEQUENCE</scope>
    <source>
        <strain evidence="6">PNUSAS023950</strain>
    </source>
</reference>
<dbReference type="PANTHER" id="PTHR30146:SF145">
    <property type="entry name" value="RIBOSE OPERON REPRESSOR"/>
    <property type="match status" value="1"/>
</dbReference>
<keyword evidence="3" id="KW-0238">DNA-binding</keyword>
<dbReference type="SMART" id="SM00354">
    <property type="entry name" value="HTH_LACI"/>
    <property type="match status" value="1"/>
</dbReference>
<evidence type="ECO:0000313" key="6">
    <source>
        <dbReference type="EMBL" id="EBT8349973.1"/>
    </source>
</evidence>
<feature type="domain" description="HTH lacI-type" evidence="5">
    <location>
        <begin position="5"/>
        <end position="60"/>
    </location>
</feature>
<dbReference type="Gene3D" id="1.10.260.40">
    <property type="entry name" value="lambda repressor-like DNA-binding domains"/>
    <property type="match status" value="1"/>
</dbReference>
<dbReference type="Gene3D" id="3.40.50.2300">
    <property type="match status" value="2"/>
</dbReference>
<name>A0A5V2ZQT9_SALER</name>
<dbReference type="InterPro" id="IPR046335">
    <property type="entry name" value="LacI/GalR-like_sensor"/>
</dbReference>
<evidence type="ECO:0000256" key="2">
    <source>
        <dbReference type="ARBA" id="ARBA00023015"/>
    </source>
</evidence>
<comment type="caution">
    <text evidence="6">The sequence shown here is derived from an EMBL/GenBank/DDBJ whole genome shotgun (WGS) entry which is preliminary data.</text>
</comment>
<dbReference type="InterPro" id="IPR000843">
    <property type="entry name" value="HTH_LacI"/>
</dbReference>
<dbReference type="GO" id="GO:0000976">
    <property type="term" value="F:transcription cis-regulatory region binding"/>
    <property type="evidence" value="ECO:0007669"/>
    <property type="project" value="TreeGrafter"/>
</dbReference>
<proteinExistence type="predicted"/>
<keyword evidence="1" id="KW-0678">Repressor</keyword>
<dbReference type="PROSITE" id="PS50932">
    <property type="entry name" value="HTH_LACI_2"/>
    <property type="match status" value="1"/>
</dbReference>
<keyword evidence="4" id="KW-0804">Transcription</keyword>
<dbReference type="InterPro" id="IPR010982">
    <property type="entry name" value="Lambda_DNA-bd_dom_sf"/>
</dbReference>
<gene>
    <name evidence="6" type="ORF">CPK66_23900</name>
</gene>
<dbReference type="PROSITE" id="PS00356">
    <property type="entry name" value="HTH_LACI_1"/>
    <property type="match status" value="1"/>
</dbReference>
<evidence type="ECO:0000256" key="4">
    <source>
        <dbReference type="ARBA" id="ARBA00023163"/>
    </source>
</evidence>
<evidence type="ECO:0000256" key="1">
    <source>
        <dbReference type="ARBA" id="ARBA00022491"/>
    </source>
</evidence>
<dbReference type="Pfam" id="PF13377">
    <property type="entry name" value="Peripla_BP_3"/>
    <property type="match status" value="1"/>
</dbReference>
<dbReference type="Pfam" id="PF00356">
    <property type="entry name" value="LacI"/>
    <property type="match status" value="1"/>
</dbReference>
<accession>A0A5V2ZQT9</accession>
<organism evidence="6">
    <name type="scientific">Salmonella enterica</name>
    <name type="common">Salmonella choleraesuis</name>
    <dbReference type="NCBI Taxonomy" id="28901"/>
    <lineage>
        <taxon>Bacteria</taxon>
        <taxon>Pseudomonadati</taxon>
        <taxon>Pseudomonadota</taxon>
        <taxon>Gammaproteobacteria</taxon>
        <taxon>Enterobacterales</taxon>
        <taxon>Enterobacteriaceae</taxon>
        <taxon>Salmonella</taxon>
    </lineage>
</organism>
<dbReference type="GO" id="GO:0003700">
    <property type="term" value="F:DNA-binding transcription factor activity"/>
    <property type="evidence" value="ECO:0007669"/>
    <property type="project" value="TreeGrafter"/>
</dbReference>
<protein>
    <submittedName>
        <fullName evidence="6">LacI family transcriptional regulator</fullName>
    </submittedName>
</protein>
<dbReference type="CDD" id="cd01392">
    <property type="entry name" value="HTH_LacI"/>
    <property type="match status" value="1"/>
</dbReference>
<dbReference type="AlphaFoldDB" id="A0A5V2ZQT9"/>
<evidence type="ECO:0000256" key="3">
    <source>
        <dbReference type="ARBA" id="ARBA00023125"/>
    </source>
</evidence>
<keyword evidence="2" id="KW-0805">Transcription regulation</keyword>
<evidence type="ECO:0000259" key="5">
    <source>
        <dbReference type="PROSITE" id="PS50932"/>
    </source>
</evidence>
<dbReference type="SUPFAM" id="SSF53822">
    <property type="entry name" value="Periplasmic binding protein-like I"/>
    <property type="match status" value="1"/>
</dbReference>
<dbReference type="EMBL" id="AAHABI010000027">
    <property type="protein sequence ID" value="EBT8349973.1"/>
    <property type="molecule type" value="Genomic_DNA"/>
</dbReference>
<dbReference type="InterPro" id="IPR028082">
    <property type="entry name" value="Peripla_BP_I"/>
</dbReference>
<dbReference type="SUPFAM" id="SSF47413">
    <property type="entry name" value="lambda repressor-like DNA-binding domains"/>
    <property type="match status" value="1"/>
</dbReference>
<dbReference type="PANTHER" id="PTHR30146">
    <property type="entry name" value="LACI-RELATED TRANSCRIPTIONAL REPRESSOR"/>
    <property type="match status" value="1"/>
</dbReference>